<dbReference type="PROSITE" id="PS51746">
    <property type="entry name" value="PPM_2"/>
    <property type="match status" value="1"/>
</dbReference>
<dbReference type="AlphaFoldDB" id="A0AAF0JFQ7"/>
<organism evidence="3 4">
    <name type="scientific">Malassezia psittaci</name>
    <dbReference type="NCBI Taxonomy" id="1821823"/>
    <lineage>
        <taxon>Eukaryota</taxon>
        <taxon>Fungi</taxon>
        <taxon>Dikarya</taxon>
        <taxon>Basidiomycota</taxon>
        <taxon>Ustilaginomycotina</taxon>
        <taxon>Malasseziomycetes</taxon>
        <taxon>Malasseziales</taxon>
        <taxon>Malasseziaceae</taxon>
        <taxon>Malassezia</taxon>
    </lineage>
</organism>
<sequence>MMSRGERAQQEDAYSYACVTLPCDQLRQTIIDATPRGVSRDPWFGWSCEEAGGPDIGGQVVWFACFDGHGGQSVSKRLAEKLHEVFELAEPDMITDTVQYMRSLGGYFRRYNGGPLERWLDQESLARSSSEKDANTKPETSQRYQSLAELANSSQSKNSPEDSGPAYHALDHIKRIPPPDTMRGKQMTIRERATLAWLMMDREIQQGKEYDGAGSTASVVLVHSLDKPASPWYSSQYVSLTTIHVGDTRFILCPVKDGRALPLTTFHHPDNPAESERLSRLGAGLVTDSFGENRWLGTLANTRAFGDTDAKRYGVTPEPDISTHILRGSEFAFVIGFSDGISDVADDQEILDLCRGAKHPQDAVKRVLRYAENLGSPDNATVLCVPLAGWGRVQGDDMTKDRRKERLSKVDIFRDRRK</sequence>
<dbReference type="PANTHER" id="PTHR13832:SF589">
    <property type="entry name" value="[PYRUVATE DEHYDROGENASE [ACETYL-TRANSFERRING]]-PHOSPHATASE 2, MITOCHONDRIAL"/>
    <property type="match status" value="1"/>
</dbReference>
<evidence type="ECO:0000313" key="4">
    <source>
        <dbReference type="Proteomes" id="UP001214628"/>
    </source>
</evidence>
<dbReference type="CDD" id="cd00143">
    <property type="entry name" value="PP2Cc"/>
    <property type="match status" value="1"/>
</dbReference>
<protein>
    <recommendedName>
        <fullName evidence="2">PPM-type phosphatase domain-containing protein</fullName>
    </recommendedName>
</protein>
<gene>
    <name evidence="3" type="ORF">MPSI1_003659</name>
</gene>
<feature type="compositionally biased region" description="Polar residues" evidence="1">
    <location>
        <begin position="137"/>
        <end position="158"/>
    </location>
</feature>
<reference evidence="3" key="1">
    <citation type="submission" date="2023-02" db="EMBL/GenBank/DDBJ databases">
        <title>Mating type loci evolution in Malassezia.</title>
        <authorList>
            <person name="Coelho M.A."/>
        </authorList>
    </citation>
    <scope>NUCLEOTIDE SEQUENCE</scope>
    <source>
        <strain evidence="3">CBS 14136</strain>
    </source>
</reference>
<dbReference type="InterPro" id="IPR001932">
    <property type="entry name" value="PPM-type_phosphatase-like_dom"/>
</dbReference>
<dbReference type="PANTHER" id="PTHR13832">
    <property type="entry name" value="PROTEIN PHOSPHATASE 2C"/>
    <property type="match status" value="1"/>
</dbReference>
<dbReference type="InterPro" id="IPR036457">
    <property type="entry name" value="PPM-type-like_dom_sf"/>
</dbReference>
<feature type="domain" description="PPM-type phosphatase" evidence="2">
    <location>
        <begin position="35"/>
        <end position="387"/>
    </location>
</feature>
<evidence type="ECO:0000256" key="1">
    <source>
        <dbReference type="SAM" id="MobiDB-lite"/>
    </source>
</evidence>
<proteinExistence type="predicted"/>
<accession>A0AAF0JFQ7</accession>
<evidence type="ECO:0000313" key="3">
    <source>
        <dbReference type="EMBL" id="WFD44983.1"/>
    </source>
</evidence>
<dbReference type="GO" id="GO:0004722">
    <property type="term" value="F:protein serine/threonine phosphatase activity"/>
    <property type="evidence" value="ECO:0007669"/>
    <property type="project" value="InterPro"/>
</dbReference>
<keyword evidence="4" id="KW-1185">Reference proteome</keyword>
<evidence type="ECO:0000259" key="2">
    <source>
        <dbReference type="PROSITE" id="PS51746"/>
    </source>
</evidence>
<dbReference type="Gene3D" id="3.60.40.10">
    <property type="entry name" value="PPM-type phosphatase domain"/>
    <property type="match status" value="1"/>
</dbReference>
<dbReference type="Pfam" id="PF00481">
    <property type="entry name" value="PP2C"/>
    <property type="match status" value="1"/>
</dbReference>
<dbReference type="SMART" id="SM00332">
    <property type="entry name" value="PP2Cc"/>
    <property type="match status" value="1"/>
</dbReference>
<dbReference type="Proteomes" id="UP001214628">
    <property type="component" value="Chromosome 6"/>
</dbReference>
<dbReference type="InterPro" id="IPR015655">
    <property type="entry name" value="PP2C"/>
</dbReference>
<name>A0AAF0JFQ7_9BASI</name>
<dbReference type="EMBL" id="CP118380">
    <property type="protein sequence ID" value="WFD44983.1"/>
    <property type="molecule type" value="Genomic_DNA"/>
</dbReference>
<dbReference type="SUPFAM" id="SSF81606">
    <property type="entry name" value="PP2C-like"/>
    <property type="match status" value="1"/>
</dbReference>
<feature type="region of interest" description="Disordered" evidence="1">
    <location>
        <begin position="124"/>
        <end position="183"/>
    </location>
</feature>